<feature type="signal peptide" evidence="2">
    <location>
        <begin position="1"/>
        <end position="23"/>
    </location>
</feature>
<protein>
    <recommendedName>
        <fullName evidence="5">DUF5667 domain-containing protein</fullName>
    </recommendedName>
</protein>
<evidence type="ECO:0008006" key="5">
    <source>
        <dbReference type="Google" id="ProtNLM"/>
    </source>
</evidence>
<dbReference type="Gene3D" id="1.20.5.1230">
    <property type="entry name" value="Apolipoprotein A-I"/>
    <property type="match status" value="1"/>
</dbReference>
<comment type="caution">
    <text evidence="3">The sequence shown here is derived from an EMBL/GenBank/DDBJ whole genome shotgun (WGS) entry which is preliminary data.</text>
</comment>
<keyword evidence="1" id="KW-0175">Coiled coil</keyword>
<evidence type="ECO:0000256" key="2">
    <source>
        <dbReference type="SAM" id="SignalP"/>
    </source>
</evidence>
<evidence type="ECO:0000256" key="1">
    <source>
        <dbReference type="SAM" id="Coils"/>
    </source>
</evidence>
<name>A0A2H0ND55_9BACT</name>
<dbReference type="AlphaFoldDB" id="A0A2H0ND55"/>
<evidence type="ECO:0000313" key="3">
    <source>
        <dbReference type="EMBL" id="PIR06832.1"/>
    </source>
</evidence>
<reference evidence="3 4" key="1">
    <citation type="submission" date="2017-09" db="EMBL/GenBank/DDBJ databases">
        <title>Depth-based differentiation of microbial function through sediment-hosted aquifers and enrichment of novel symbionts in the deep terrestrial subsurface.</title>
        <authorList>
            <person name="Probst A.J."/>
            <person name="Ladd B."/>
            <person name="Jarett J.K."/>
            <person name="Geller-Mcgrath D.E."/>
            <person name="Sieber C.M."/>
            <person name="Emerson J.B."/>
            <person name="Anantharaman K."/>
            <person name="Thomas B.C."/>
            <person name="Malmstrom R."/>
            <person name="Stieglmeier M."/>
            <person name="Klingl A."/>
            <person name="Woyke T."/>
            <person name="Ryan C.M."/>
            <person name="Banfield J.F."/>
        </authorList>
    </citation>
    <scope>NUCLEOTIDE SEQUENCE [LARGE SCALE GENOMIC DNA]</scope>
    <source>
        <strain evidence="3">CG11_big_fil_rev_8_21_14_0_20_38_23</strain>
    </source>
</reference>
<proteinExistence type="predicted"/>
<dbReference type="Proteomes" id="UP000228867">
    <property type="component" value="Unassembled WGS sequence"/>
</dbReference>
<evidence type="ECO:0000313" key="4">
    <source>
        <dbReference type="Proteomes" id="UP000228867"/>
    </source>
</evidence>
<dbReference type="EMBL" id="PCWR01000047">
    <property type="protein sequence ID" value="PIR06832.1"/>
    <property type="molecule type" value="Genomic_DNA"/>
</dbReference>
<organism evidence="3 4">
    <name type="scientific">Candidatus Jorgensenbacteria bacterium CG11_big_fil_rev_8_21_14_0_20_38_23</name>
    <dbReference type="NCBI Taxonomy" id="1974594"/>
    <lineage>
        <taxon>Bacteria</taxon>
        <taxon>Candidatus Joergenseniibacteriota</taxon>
    </lineage>
</organism>
<dbReference type="SUPFAM" id="SSF58113">
    <property type="entry name" value="Apolipoprotein A-I"/>
    <property type="match status" value="1"/>
</dbReference>
<keyword evidence="2" id="KW-0732">Signal</keyword>
<gene>
    <name evidence="3" type="ORF">COV54_02065</name>
</gene>
<accession>A0A2H0ND55</accession>
<feature type="chain" id="PRO_5013802831" description="DUF5667 domain-containing protein" evidence="2">
    <location>
        <begin position="24"/>
        <end position="258"/>
    </location>
</feature>
<feature type="coiled-coil region" evidence="1">
    <location>
        <begin position="50"/>
        <end position="151"/>
    </location>
</feature>
<sequence>MKKIAVSLIVLAMMAFGTVGLLAAQKPTILPVKPGQNILDEVKQKAGMTKEEFGAKRAELKNLMEQKQTELRSQIETKREQLKSQIEAKRAELKTRLAKIKDENKRQIVERIHNQVIELNKRMTDHFLNVLEKLEKILERISSRTAKAEANGQDINAVKAAITEATNAIVASRTAIQNQATKIYVPTINTENTLKTDVGKIRQALYNDLMAVQKTVKAVQEAVRKAATTLAQIPKVDELEIATSTAPASEGTTTQPIQ</sequence>